<dbReference type="AlphaFoldDB" id="A0A0C3G205"/>
<gene>
    <name evidence="1" type="ORF">PILCRDRAFT_812132</name>
</gene>
<reference evidence="1 2" key="1">
    <citation type="submission" date="2014-04" db="EMBL/GenBank/DDBJ databases">
        <authorList>
            <consortium name="DOE Joint Genome Institute"/>
            <person name="Kuo A."/>
            <person name="Tarkka M."/>
            <person name="Buscot F."/>
            <person name="Kohler A."/>
            <person name="Nagy L.G."/>
            <person name="Floudas D."/>
            <person name="Copeland A."/>
            <person name="Barry K.W."/>
            <person name="Cichocki N."/>
            <person name="Veneault-Fourrey C."/>
            <person name="LaButti K."/>
            <person name="Lindquist E.A."/>
            <person name="Lipzen A."/>
            <person name="Lundell T."/>
            <person name="Morin E."/>
            <person name="Murat C."/>
            <person name="Sun H."/>
            <person name="Tunlid A."/>
            <person name="Henrissat B."/>
            <person name="Grigoriev I.V."/>
            <person name="Hibbett D.S."/>
            <person name="Martin F."/>
            <person name="Nordberg H.P."/>
            <person name="Cantor M.N."/>
            <person name="Hua S.X."/>
        </authorList>
    </citation>
    <scope>NUCLEOTIDE SEQUENCE [LARGE SCALE GENOMIC DNA]</scope>
    <source>
        <strain evidence="1 2">F 1598</strain>
    </source>
</reference>
<keyword evidence="2" id="KW-1185">Reference proteome</keyword>
<sequence>MDKNLPLGYPTPFELIRNYAYQHNLQKSKTIESNGEKHTEAWIIDEGYIIFIACKCADAEEVDWVASCEALMYLQVSGGGSEHEWKISEDMENRLWSEFGFVDELVRFEPDGWVPFRVRVGRDP</sequence>
<feature type="non-terminal residue" evidence="1">
    <location>
        <position position="124"/>
    </location>
</feature>
<dbReference type="InParanoid" id="A0A0C3G205"/>
<dbReference type="EMBL" id="KN832973">
    <property type="protein sequence ID" value="KIM90395.1"/>
    <property type="molecule type" value="Genomic_DNA"/>
</dbReference>
<reference evidence="2" key="2">
    <citation type="submission" date="2015-01" db="EMBL/GenBank/DDBJ databases">
        <title>Evolutionary Origins and Diversification of the Mycorrhizal Mutualists.</title>
        <authorList>
            <consortium name="DOE Joint Genome Institute"/>
            <consortium name="Mycorrhizal Genomics Consortium"/>
            <person name="Kohler A."/>
            <person name="Kuo A."/>
            <person name="Nagy L.G."/>
            <person name="Floudas D."/>
            <person name="Copeland A."/>
            <person name="Barry K.W."/>
            <person name="Cichocki N."/>
            <person name="Veneault-Fourrey C."/>
            <person name="LaButti K."/>
            <person name="Lindquist E.A."/>
            <person name="Lipzen A."/>
            <person name="Lundell T."/>
            <person name="Morin E."/>
            <person name="Murat C."/>
            <person name="Riley R."/>
            <person name="Ohm R."/>
            <person name="Sun H."/>
            <person name="Tunlid A."/>
            <person name="Henrissat B."/>
            <person name="Grigoriev I.V."/>
            <person name="Hibbett D.S."/>
            <person name="Martin F."/>
        </authorList>
    </citation>
    <scope>NUCLEOTIDE SEQUENCE [LARGE SCALE GENOMIC DNA]</scope>
    <source>
        <strain evidence="2">F 1598</strain>
    </source>
</reference>
<dbReference type="HOGENOM" id="CLU_2009416_0_0_1"/>
<proteinExistence type="predicted"/>
<evidence type="ECO:0000313" key="1">
    <source>
        <dbReference type="EMBL" id="KIM90395.1"/>
    </source>
</evidence>
<accession>A0A0C3G205</accession>
<evidence type="ECO:0000313" key="2">
    <source>
        <dbReference type="Proteomes" id="UP000054166"/>
    </source>
</evidence>
<dbReference type="Proteomes" id="UP000054166">
    <property type="component" value="Unassembled WGS sequence"/>
</dbReference>
<protein>
    <submittedName>
        <fullName evidence="1">Uncharacterized protein</fullName>
    </submittedName>
</protein>
<name>A0A0C3G205_PILCF</name>
<organism evidence="1 2">
    <name type="scientific">Piloderma croceum (strain F 1598)</name>
    <dbReference type="NCBI Taxonomy" id="765440"/>
    <lineage>
        <taxon>Eukaryota</taxon>
        <taxon>Fungi</taxon>
        <taxon>Dikarya</taxon>
        <taxon>Basidiomycota</taxon>
        <taxon>Agaricomycotina</taxon>
        <taxon>Agaricomycetes</taxon>
        <taxon>Agaricomycetidae</taxon>
        <taxon>Atheliales</taxon>
        <taxon>Atheliaceae</taxon>
        <taxon>Piloderma</taxon>
    </lineage>
</organism>